<evidence type="ECO:0000313" key="1">
    <source>
        <dbReference type="EMBL" id="TRY68288.1"/>
    </source>
</evidence>
<sequence length="298" mass="32879">MVRKKYLRKVSESSSFGSHSTAIPRGFRSFNSSSDEFVQLKPTSYGNGFVPIYDYGKTNAKVSRENRLKFLKHEALAHQTNEVFMKLFHLGNSRGSNSPNEIHMVESVEGSSDAIDAEKSESNSILSSKSSCIITIMKSLLIIVLSFGLASANPFLAKVMESTEYYSVTDDSVQCDSVPENLMVGQPILDTCSESQPQTRMCFCMKKPEVMITFMRDNFPEMLSKYDETTGFMNVCGTCQDPCSLKFIPDDMAELGQKMVGLAFKRFGGLFGGGNGGNPMALVLRVLQMVMGQGNNSL</sequence>
<proteinExistence type="predicted"/>
<dbReference type="Proteomes" id="UP000318571">
    <property type="component" value="Chromosome 1"/>
</dbReference>
<dbReference type="EMBL" id="VCGU01000010">
    <property type="protein sequence ID" value="TRY68288.1"/>
    <property type="molecule type" value="Genomic_DNA"/>
</dbReference>
<name>A0A553NS89_TIGCA</name>
<organism evidence="1 2">
    <name type="scientific">Tigriopus californicus</name>
    <name type="common">Marine copepod</name>
    <dbReference type="NCBI Taxonomy" id="6832"/>
    <lineage>
        <taxon>Eukaryota</taxon>
        <taxon>Metazoa</taxon>
        <taxon>Ecdysozoa</taxon>
        <taxon>Arthropoda</taxon>
        <taxon>Crustacea</taxon>
        <taxon>Multicrustacea</taxon>
        <taxon>Hexanauplia</taxon>
        <taxon>Copepoda</taxon>
        <taxon>Harpacticoida</taxon>
        <taxon>Harpacticidae</taxon>
        <taxon>Tigriopus</taxon>
    </lineage>
</organism>
<dbReference type="AlphaFoldDB" id="A0A553NS89"/>
<keyword evidence="2" id="KW-1185">Reference proteome</keyword>
<comment type="caution">
    <text evidence="1">The sequence shown here is derived from an EMBL/GenBank/DDBJ whole genome shotgun (WGS) entry which is preliminary data.</text>
</comment>
<gene>
    <name evidence="1" type="ORF">TCAL_13545</name>
</gene>
<protein>
    <submittedName>
        <fullName evidence="1">Uncharacterized protein</fullName>
    </submittedName>
</protein>
<reference evidence="1 2" key="1">
    <citation type="journal article" date="2018" name="Nat. Ecol. Evol.">
        <title>Genomic signatures of mitonuclear coevolution across populations of Tigriopus californicus.</title>
        <authorList>
            <person name="Barreto F.S."/>
            <person name="Watson E.T."/>
            <person name="Lima T.G."/>
            <person name="Willett C.S."/>
            <person name="Edmands S."/>
            <person name="Li W."/>
            <person name="Burton R.S."/>
        </authorList>
    </citation>
    <scope>NUCLEOTIDE SEQUENCE [LARGE SCALE GENOMIC DNA]</scope>
    <source>
        <strain evidence="1 2">San Diego</strain>
    </source>
</reference>
<accession>A0A553NS89</accession>
<evidence type="ECO:0000313" key="2">
    <source>
        <dbReference type="Proteomes" id="UP000318571"/>
    </source>
</evidence>